<dbReference type="InterPro" id="IPR058982">
    <property type="entry name" value="Beta-barrel_AprE"/>
</dbReference>
<feature type="domain" description="Lipoyl-binding" evidence="3">
    <location>
        <begin position="71"/>
        <end position="100"/>
    </location>
</feature>
<keyword evidence="2" id="KW-0812">Transmembrane</keyword>
<evidence type="ECO:0000256" key="1">
    <source>
        <dbReference type="SAM" id="Coils"/>
    </source>
</evidence>
<dbReference type="EMBL" id="SMBU01000079">
    <property type="protein sequence ID" value="TCU81352.1"/>
    <property type="molecule type" value="Genomic_DNA"/>
</dbReference>
<dbReference type="Gene3D" id="2.40.50.100">
    <property type="match status" value="1"/>
</dbReference>
<evidence type="ECO:0000313" key="6">
    <source>
        <dbReference type="Proteomes" id="UP000295110"/>
    </source>
</evidence>
<protein>
    <submittedName>
        <fullName evidence="5">Membrane fusion protein</fullName>
    </submittedName>
</protein>
<dbReference type="Pfam" id="PF00364">
    <property type="entry name" value="Biotin_lipoyl"/>
    <property type="match status" value="1"/>
</dbReference>
<accession>A0A4R3U6T7</accession>
<dbReference type="Proteomes" id="UP000295110">
    <property type="component" value="Unassembled WGS sequence"/>
</dbReference>
<evidence type="ECO:0000259" key="3">
    <source>
        <dbReference type="Pfam" id="PF00364"/>
    </source>
</evidence>
<evidence type="ECO:0000256" key="2">
    <source>
        <dbReference type="SAM" id="Phobius"/>
    </source>
</evidence>
<comment type="caution">
    <text evidence="5">The sequence shown here is derived from an EMBL/GenBank/DDBJ whole genome shotgun (WGS) entry which is preliminary data.</text>
</comment>
<dbReference type="AlphaFoldDB" id="A0A4R3U6T7"/>
<evidence type="ECO:0000313" key="5">
    <source>
        <dbReference type="EMBL" id="TCU81352.1"/>
    </source>
</evidence>
<gene>
    <name evidence="5" type="ORF">EV671_10792</name>
</gene>
<evidence type="ECO:0000259" key="4">
    <source>
        <dbReference type="Pfam" id="PF26002"/>
    </source>
</evidence>
<reference evidence="5 6" key="1">
    <citation type="submission" date="2019-03" db="EMBL/GenBank/DDBJ databases">
        <title>Genomic Encyclopedia of Type Strains, Phase IV (KMG-IV): sequencing the most valuable type-strain genomes for metagenomic binning, comparative biology and taxonomic classification.</title>
        <authorList>
            <person name="Goeker M."/>
        </authorList>
    </citation>
    <scope>NUCLEOTIDE SEQUENCE [LARGE SCALE GENOMIC DNA]</scope>
    <source>
        <strain evidence="5 6">DSM 654</strain>
    </source>
</reference>
<name>A0A4R3U6T7_ROSSA</name>
<keyword evidence="1" id="KW-0175">Coiled coil</keyword>
<dbReference type="SUPFAM" id="SSF51230">
    <property type="entry name" value="Single hybrid motif"/>
    <property type="match status" value="1"/>
</dbReference>
<dbReference type="InterPro" id="IPR011053">
    <property type="entry name" value="Single_hybrid_motif"/>
</dbReference>
<dbReference type="Pfam" id="PF26002">
    <property type="entry name" value="Beta-barrel_AprE"/>
    <property type="match status" value="1"/>
</dbReference>
<proteinExistence type="predicted"/>
<dbReference type="OrthoDB" id="9775513at2"/>
<feature type="coiled-coil region" evidence="1">
    <location>
        <begin position="134"/>
        <end position="168"/>
    </location>
</feature>
<dbReference type="PANTHER" id="PTHR30386">
    <property type="entry name" value="MEMBRANE FUSION SUBUNIT OF EMRAB-TOLC MULTIDRUG EFFLUX PUMP"/>
    <property type="match status" value="1"/>
</dbReference>
<feature type="domain" description="AprE-like beta-barrel" evidence="4">
    <location>
        <begin position="314"/>
        <end position="409"/>
    </location>
</feature>
<dbReference type="PANTHER" id="PTHR30386:SF28">
    <property type="entry name" value="EXPORTED PROTEIN"/>
    <property type="match status" value="1"/>
</dbReference>
<keyword evidence="2" id="KW-1133">Transmembrane helix</keyword>
<dbReference type="PRINTS" id="PR01490">
    <property type="entry name" value="RTXTOXIND"/>
</dbReference>
<keyword evidence="2" id="KW-0472">Membrane</keyword>
<dbReference type="InterPro" id="IPR050739">
    <property type="entry name" value="MFP"/>
</dbReference>
<feature type="transmembrane region" description="Helical" evidence="2">
    <location>
        <begin position="28"/>
        <end position="50"/>
    </location>
</feature>
<organism evidence="5 6">
    <name type="scientific">Roseateles saccharophilus</name>
    <name type="common">Pseudomonas saccharophila</name>
    <dbReference type="NCBI Taxonomy" id="304"/>
    <lineage>
        <taxon>Bacteria</taxon>
        <taxon>Pseudomonadati</taxon>
        <taxon>Pseudomonadota</taxon>
        <taxon>Betaproteobacteria</taxon>
        <taxon>Burkholderiales</taxon>
        <taxon>Sphaerotilaceae</taxon>
        <taxon>Roseateles</taxon>
    </lineage>
</organism>
<keyword evidence="6" id="KW-1185">Reference proteome</keyword>
<sequence length="439" mass="47556">MTQSLFREEVLEAQRDQFLGTIRIGRPLSFTLVTTTSLAMAAALVAFAYWGEVARKATVPGVLLPVGGLINISAPQAGVLAQVLVQEGDIVEAGQPIARLRNDRITATGDAAAINAQALQARRDSLSTEHRLTEQGLRQRQESIAQRLQNLQAEERQAQSELETSRLRVQLAVKSLERQQDLAKGGFVAAAQVQAKQEDLLDLQLRQRSAERSLQGLWRDLETTKADKLSAETQAKTTLTQLARALAALDQEVTENDSRNGLTLTAPQAARVSALTLNTGQAVQAGQTVASLMPSPKNGNSNLAELQAQLFAPSRTAGFVQKGQAVYLRYAAFPYQKFGMARGDVVAVSRSPIAPQDLPVGQSQALLTAAQANEPMYRITVRLFAQSINTYDKQTPLAAGMSLDADIRQESRKVWEWLLEPALAVAGGKKNVGEEPKSN</sequence>
<dbReference type="RefSeq" id="WP_132576861.1">
    <property type="nucleotide sequence ID" value="NZ_CBCSGL010000113.1"/>
</dbReference>
<dbReference type="InterPro" id="IPR000089">
    <property type="entry name" value="Biotin_lipoyl"/>
</dbReference>